<accession>A0A2D3VJ50</accession>
<organism evidence="6 7">
    <name type="scientific">Ramularia collo-cygni</name>
    <dbReference type="NCBI Taxonomy" id="112498"/>
    <lineage>
        <taxon>Eukaryota</taxon>
        <taxon>Fungi</taxon>
        <taxon>Dikarya</taxon>
        <taxon>Ascomycota</taxon>
        <taxon>Pezizomycotina</taxon>
        <taxon>Dothideomycetes</taxon>
        <taxon>Dothideomycetidae</taxon>
        <taxon>Mycosphaerellales</taxon>
        <taxon>Mycosphaerellaceae</taxon>
        <taxon>Ramularia</taxon>
    </lineage>
</organism>
<gene>
    <name evidence="6" type="ORF">RCC_10116</name>
</gene>
<feature type="region of interest" description="Disordered" evidence="4">
    <location>
        <begin position="103"/>
        <end position="128"/>
    </location>
</feature>
<dbReference type="PROSITE" id="PS50048">
    <property type="entry name" value="ZN2_CY6_FUNGAL_2"/>
    <property type="match status" value="1"/>
</dbReference>
<dbReference type="SUPFAM" id="SSF57701">
    <property type="entry name" value="Zn2/Cys6 DNA-binding domain"/>
    <property type="match status" value="1"/>
</dbReference>
<feature type="region of interest" description="Disordered" evidence="4">
    <location>
        <begin position="1"/>
        <end position="23"/>
    </location>
</feature>
<dbReference type="InterPro" id="IPR001138">
    <property type="entry name" value="Zn2Cys6_DnaBD"/>
</dbReference>
<dbReference type="GO" id="GO:0000981">
    <property type="term" value="F:DNA-binding transcription factor activity, RNA polymerase II-specific"/>
    <property type="evidence" value="ECO:0007669"/>
    <property type="project" value="InterPro"/>
</dbReference>
<keyword evidence="3" id="KW-0175">Coiled coil</keyword>
<reference evidence="6 7" key="1">
    <citation type="submission" date="2016-03" db="EMBL/GenBank/DDBJ databases">
        <authorList>
            <person name="Ploux O."/>
        </authorList>
    </citation>
    <scope>NUCLEOTIDE SEQUENCE [LARGE SCALE GENOMIC DNA]</scope>
    <source>
        <strain evidence="6 7">URUG2</strain>
    </source>
</reference>
<feature type="domain" description="Zn(2)-C6 fungal-type" evidence="5">
    <location>
        <begin position="28"/>
        <end position="58"/>
    </location>
</feature>
<dbReference type="Gene3D" id="4.10.240.10">
    <property type="entry name" value="Zn(2)-C6 fungal-type DNA-binding domain"/>
    <property type="match status" value="1"/>
</dbReference>
<evidence type="ECO:0000256" key="1">
    <source>
        <dbReference type="ARBA" id="ARBA00022723"/>
    </source>
</evidence>
<dbReference type="OrthoDB" id="103819at2759"/>
<keyword evidence="7" id="KW-1185">Reference proteome</keyword>
<dbReference type="InterPro" id="IPR007219">
    <property type="entry name" value="XnlR_reg_dom"/>
</dbReference>
<evidence type="ECO:0000313" key="6">
    <source>
        <dbReference type="EMBL" id="CZT24391.1"/>
    </source>
</evidence>
<keyword evidence="1" id="KW-0479">Metal-binding</keyword>
<dbReference type="SMART" id="SM00906">
    <property type="entry name" value="Fungal_trans"/>
    <property type="match status" value="1"/>
</dbReference>
<dbReference type="EMBL" id="FJUY01000021">
    <property type="protein sequence ID" value="CZT24391.1"/>
    <property type="molecule type" value="Genomic_DNA"/>
</dbReference>
<evidence type="ECO:0000256" key="3">
    <source>
        <dbReference type="SAM" id="Coils"/>
    </source>
</evidence>
<name>A0A2D3VJ50_9PEZI</name>
<dbReference type="Pfam" id="PF00172">
    <property type="entry name" value="Zn_clus"/>
    <property type="match status" value="1"/>
</dbReference>
<dbReference type="GO" id="GO:0008270">
    <property type="term" value="F:zinc ion binding"/>
    <property type="evidence" value="ECO:0007669"/>
    <property type="project" value="InterPro"/>
</dbReference>
<feature type="coiled-coil region" evidence="3">
    <location>
        <begin position="74"/>
        <end position="101"/>
    </location>
</feature>
<evidence type="ECO:0000259" key="5">
    <source>
        <dbReference type="PROSITE" id="PS50048"/>
    </source>
</evidence>
<feature type="compositionally biased region" description="Polar residues" evidence="4">
    <location>
        <begin position="107"/>
        <end position="126"/>
    </location>
</feature>
<dbReference type="Pfam" id="PF04082">
    <property type="entry name" value="Fungal_trans"/>
    <property type="match status" value="1"/>
</dbReference>
<dbReference type="GeneID" id="35605165"/>
<dbReference type="PANTHER" id="PTHR46910:SF5">
    <property type="entry name" value="ZN(II)2CYS6 TRANSCRIPTION FACTOR (EUROFUNG)"/>
    <property type="match status" value="1"/>
</dbReference>
<proteinExistence type="predicted"/>
<evidence type="ECO:0000256" key="2">
    <source>
        <dbReference type="ARBA" id="ARBA00023242"/>
    </source>
</evidence>
<sequence length="694" mass="77657">MSSPLEMEIEEAQATAPSPGQGLRPSFACDHCRVRKVRCDGQDPCQPCISAKKKDCTRQRVMKPREKRQKLLVSAQYEKKIDQMEERLDQLVSLLAEQSKARHHAATSPQGTVAMSPSVGTPTSWSRELEPTFEGESSMLAHSRSVNELVEKTINQTRSAEPPVDCNETRAALTQLISSLKPKHEPQDAWFDDATLAPPPPPRTELPPFTIVAALLKAERESPRYSLCSWFNKSITIEALTQHCVDVYFAPTYSHSQLIIATSHLMWLLLADGGTPRESSQREIYHINGHLCRMALETTLASLPFHMPATKETAYAMFLGALHAITSMKPALAWTLISKASEICQSLGFHRCSTMKSDDGRVAQQKMSIFWWVYIMDKGLSLRLGRVSNLNDCDIDVATTFTSDPQSDLAGVVQYFVLSIAVARIQGKVYERLYSAASLAVAPHECEARVFELVEELSVLQDLLTKSRIELLQSVGSQVRESAVLQGDEVALLSLTTLVYRSLTPLDGFTFDRRCTETARSALQCHVQYMASLDVAALEEYVNWAILYTPFIPVIVIFCNAIETVDLDDLQRLQSFVASFEPTRCNSPTIQRLHDRFLTLHEIASRIIELRRTQSRSDESGKSTRSGDTILLEANTGQALPPSGDQDVSNPARVATTTRDFLDPAYNEAWFRDYQQMLDQLKEDDLFLFGTNIL</sequence>
<dbReference type="RefSeq" id="XP_023631115.1">
    <property type="nucleotide sequence ID" value="XM_023775347.1"/>
</dbReference>
<dbReference type="GO" id="GO:0003677">
    <property type="term" value="F:DNA binding"/>
    <property type="evidence" value="ECO:0007669"/>
    <property type="project" value="InterPro"/>
</dbReference>
<dbReference type="CDD" id="cd12148">
    <property type="entry name" value="fungal_TF_MHR"/>
    <property type="match status" value="1"/>
</dbReference>
<dbReference type="STRING" id="112498.A0A2D3VJ50"/>
<dbReference type="PANTHER" id="PTHR46910">
    <property type="entry name" value="TRANSCRIPTION FACTOR PDR1"/>
    <property type="match status" value="1"/>
</dbReference>
<dbReference type="InterPro" id="IPR050987">
    <property type="entry name" value="AtrR-like"/>
</dbReference>
<keyword evidence="2" id="KW-0539">Nucleus</keyword>
<dbReference type="AlphaFoldDB" id="A0A2D3VJ50"/>
<evidence type="ECO:0000313" key="7">
    <source>
        <dbReference type="Proteomes" id="UP000225277"/>
    </source>
</evidence>
<dbReference type="SMART" id="SM00066">
    <property type="entry name" value="GAL4"/>
    <property type="match status" value="1"/>
</dbReference>
<dbReference type="InterPro" id="IPR036864">
    <property type="entry name" value="Zn2-C6_fun-type_DNA-bd_sf"/>
</dbReference>
<dbReference type="PROSITE" id="PS00463">
    <property type="entry name" value="ZN2_CY6_FUNGAL_1"/>
    <property type="match status" value="1"/>
</dbReference>
<dbReference type="CDD" id="cd00067">
    <property type="entry name" value="GAL4"/>
    <property type="match status" value="1"/>
</dbReference>
<evidence type="ECO:0000256" key="4">
    <source>
        <dbReference type="SAM" id="MobiDB-lite"/>
    </source>
</evidence>
<dbReference type="GO" id="GO:0006351">
    <property type="term" value="P:DNA-templated transcription"/>
    <property type="evidence" value="ECO:0007669"/>
    <property type="project" value="InterPro"/>
</dbReference>
<dbReference type="Proteomes" id="UP000225277">
    <property type="component" value="Unassembled WGS sequence"/>
</dbReference>
<protein>
    <recommendedName>
        <fullName evidence="5">Zn(2)-C6 fungal-type domain-containing protein</fullName>
    </recommendedName>
</protein>